<evidence type="ECO:0000313" key="2">
    <source>
        <dbReference type="Proteomes" id="UP000222788"/>
    </source>
</evidence>
<accession>A0A2C5X6M6</accession>
<comment type="caution">
    <text evidence="1">The sequence shown here is derived from an EMBL/GenBank/DDBJ whole genome shotgun (WGS) entry which is preliminary data.</text>
</comment>
<gene>
    <name evidence="1" type="ORF">CFIMG_008141RA00001</name>
</gene>
<name>A0A2C5X6M6_9PEZI</name>
<organism evidence="1 2">
    <name type="scientific">Ceratocystis fimbriata CBS 114723</name>
    <dbReference type="NCBI Taxonomy" id="1035309"/>
    <lineage>
        <taxon>Eukaryota</taxon>
        <taxon>Fungi</taxon>
        <taxon>Dikarya</taxon>
        <taxon>Ascomycota</taxon>
        <taxon>Pezizomycotina</taxon>
        <taxon>Sordariomycetes</taxon>
        <taxon>Hypocreomycetidae</taxon>
        <taxon>Microascales</taxon>
        <taxon>Ceratocystidaceae</taxon>
        <taxon>Ceratocystis</taxon>
    </lineage>
</organism>
<keyword evidence="2" id="KW-1185">Reference proteome</keyword>
<dbReference type="EMBL" id="APWK03000040">
    <property type="protein sequence ID" value="PHH53606.1"/>
    <property type="molecule type" value="Genomic_DNA"/>
</dbReference>
<proteinExistence type="predicted"/>
<reference evidence="1 2" key="2">
    <citation type="journal article" date="2013" name="IMA Fungus">
        <title>IMA Genome-F 1: Ceratocystis fimbriata: Draft nuclear genome sequence for the plant pathogen, Ceratocystis fimbriata.</title>
        <authorList>
            <person name="Wilken P.M."/>
            <person name="Steenkamp E.T."/>
            <person name="Wingfield M.J."/>
            <person name="de Beer Z.W."/>
            <person name="Wingfield B.D."/>
        </authorList>
    </citation>
    <scope>NUCLEOTIDE SEQUENCE [LARGE SCALE GENOMIC DNA]</scope>
    <source>
        <strain evidence="1 2">CBS 114723</strain>
    </source>
</reference>
<evidence type="ECO:0000313" key="1">
    <source>
        <dbReference type="EMBL" id="PHH53606.1"/>
    </source>
</evidence>
<dbReference type="AlphaFoldDB" id="A0A2C5X6M6"/>
<dbReference type="Proteomes" id="UP000222788">
    <property type="component" value="Unassembled WGS sequence"/>
</dbReference>
<sequence>MEYRSTAELPHLTSNSAPQALEARTFPPHSYKHVLWFQAFVFTQCRVRKDDRKTQAEVSQLHTEHYTSSQLPV</sequence>
<protein>
    <submittedName>
        <fullName evidence="1">Uncharacterized protein</fullName>
    </submittedName>
</protein>
<reference evidence="1 2" key="1">
    <citation type="journal article" date="2013" name="Fungal Biol.">
        <title>Analysis of microsatellite markers in the genome of the plant pathogen Ceratocystis fimbriata.</title>
        <authorList>
            <person name="Simpson M.C."/>
            <person name="Wilken P.M."/>
            <person name="Coetzee M.P."/>
            <person name="Wingfield M.J."/>
            <person name="Wingfield B.D."/>
        </authorList>
    </citation>
    <scope>NUCLEOTIDE SEQUENCE [LARGE SCALE GENOMIC DNA]</scope>
    <source>
        <strain evidence="1 2">CBS 114723</strain>
    </source>
</reference>